<dbReference type="InterPro" id="IPR019786">
    <property type="entry name" value="Zinc_finger_PHD-type_CS"/>
</dbReference>
<evidence type="ECO:0000256" key="6">
    <source>
        <dbReference type="ARBA" id="ARBA00023163"/>
    </source>
</evidence>
<dbReference type="PANTHER" id="PTHR22597">
    <property type="entry name" value="POLYCOMB GROUP PROTEIN"/>
    <property type="match status" value="1"/>
</dbReference>
<evidence type="ECO:0000256" key="1">
    <source>
        <dbReference type="ARBA" id="ARBA00007416"/>
    </source>
</evidence>
<dbReference type="InterPro" id="IPR019135">
    <property type="entry name" value="Polycomb_protein_VEFS-Box"/>
</dbReference>
<dbReference type="GeneID" id="63835424"/>
<keyword evidence="5" id="KW-0805">Transcription regulation</keyword>
<keyword evidence="4" id="KW-0862">Zinc</keyword>
<dbReference type="EMBL" id="MU032347">
    <property type="protein sequence ID" value="KAF3765951.1"/>
    <property type="molecule type" value="Genomic_DNA"/>
</dbReference>
<comment type="caution">
    <text evidence="9">The sequence shown here is derived from an EMBL/GenBank/DDBJ whole genome shotgun (WGS) entry which is preliminary data.</text>
</comment>
<evidence type="ECO:0000256" key="7">
    <source>
        <dbReference type="SAM" id="MobiDB-lite"/>
    </source>
</evidence>
<comment type="similarity">
    <text evidence="1">Belongs to the VEFS (VRN2-EMF2-FIS2-SU(Z)12) family.</text>
</comment>
<reference evidence="9" key="1">
    <citation type="journal article" date="2020" name="Phytopathology">
        <title>Genome sequence of the chestnut blight fungus Cryphonectria parasitica EP155: A fundamental resource for an archetypical invasive plant pathogen.</title>
        <authorList>
            <person name="Crouch J.A."/>
            <person name="Dawe A."/>
            <person name="Aerts A."/>
            <person name="Barry K."/>
            <person name="Churchill A.C.L."/>
            <person name="Grimwood J."/>
            <person name="Hillman B."/>
            <person name="Milgroom M.G."/>
            <person name="Pangilinan J."/>
            <person name="Smith M."/>
            <person name="Salamov A."/>
            <person name="Schmutz J."/>
            <person name="Yadav J."/>
            <person name="Grigoriev I.V."/>
            <person name="Nuss D."/>
        </authorList>
    </citation>
    <scope>NUCLEOTIDE SEQUENCE</scope>
    <source>
        <strain evidence="9">EP155</strain>
    </source>
</reference>
<evidence type="ECO:0000256" key="4">
    <source>
        <dbReference type="ARBA" id="ARBA00022833"/>
    </source>
</evidence>
<dbReference type="GO" id="GO:0031490">
    <property type="term" value="F:chromatin DNA binding"/>
    <property type="evidence" value="ECO:0007669"/>
    <property type="project" value="TreeGrafter"/>
</dbReference>
<dbReference type="Proteomes" id="UP000803844">
    <property type="component" value="Unassembled WGS sequence"/>
</dbReference>
<dbReference type="InterPro" id="IPR013083">
    <property type="entry name" value="Znf_RING/FYVE/PHD"/>
</dbReference>
<accession>A0A9P5CQ76</accession>
<feature type="region of interest" description="Disordered" evidence="7">
    <location>
        <begin position="288"/>
        <end position="332"/>
    </location>
</feature>
<keyword evidence="3" id="KW-0863">Zinc-finger</keyword>
<feature type="domain" description="Polycomb protein VEFS-Box" evidence="8">
    <location>
        <begin position="522"/>
        <end position="603"/>
    </location>
</feature>
<gene>
    <name evidence="9" type="ORF">M406DRAFT_276707</name>
</gene>
<proteinExistence type="inferred from homology"/>
<evidence type="ECO:0000256" key="3">
    <source>
        <dbReference type="ARBA" id="ARBA00022771"/>
    </source>
</evidence>
<protein>
    <recommendedName>
        <fullName evidence="8">Polycomb protein VEFS-Box domain-containing protein</fullName>
    </recommendedName>
</protein>
<dbReference type="CDD" id="cd21552">
    <property type="entry name" value="VEFS-box_ctSUZ12-like"/>
    <property type="match status" value="1"/>
</dbReference>
<dbReference type="OrthoDB" id="166746at2759"/>
<dbReference type="Gene3D" id="3.30.40.10">
    <property type="entry name" value="Zinc/RING finger domain, C3HC4 (zinc finger)"/>
    <property type="match status" value="1"/>
</dbReference>
<dbReference type="SUPFAM" id="SSF57903">
    <property type="entry name" value="FYVE/PHD zinc finger"/>
    <property type="match status" value="1"/>
</dbReference>
<dbReference type="InterPro" id="IPR011011">
    <property type="entry name" value="Znf_FYVE_PHD"/>
</dbReference>
<dbReference type="GO" id="GO:0008270">
    <property type="term" value="F:zinc ion binding"/>
    <property type="evidence" value="ECO:0007669"/>
    <property type="project" value="UniProtKB-KW"/>
</dbReference>
<feature type="region of interest" description="Disordered" evidence="7">
    <location>
        <begin position="620"/>
        <end position="646"/>
    </location>
</feature>
<keyword evidence="6" id="KW-0804">Transcription</keyword>
<dbReference type="PROSITE" id="PS01359">
    <property type="entry name" value="ZF_PHD_1"/>
    <property type="match status" value="1"/>
</dbReference>
<evidence type="ECO:0000259" key="8">
    <source>
        <dbReference type="Pfam" id="PF09733"/>
    </source>
</evidence>
<feature type="compositionally biased region" description="Polar residues" evidence="7">
    <location>
        <begin position="464"/>
        <end position="475"/>
    </location>
</feature>
<feature type="region of interest" description="Disordered" evidence="7">
    <location>
        <begin position="464"/>
        <end position="484"/>
    </location>
</feature>
<dbReference type="GO" id="GO:0016586">
    <property type="term" value="C:RSC-type complex"/>
    <property type="evidence" value="ECO:0007669"/>
    <property type="project" value="TreeGrafter"/>
</dbReference>
<dbReference type="CDD" id="cd15489">
    <property type="entry name" value="PHD_SF"/>
    <property type="match status" value="1"/>
</dbReference>
<evidence type="ECO:0000256" key="5">
    <source>
        <dbReference type="ARBA" id="ARBA00023015"/>
    </source>
</evidence>
<evidence type="ECO:0000256" key="2">
    <source>
        <dbReference type="ARBA" id="ARBA00022723"/>
    </source>
</evidence>
<sequence length="695" mass="78314">MTKSYPRRQTLPFLHRNWISSVNFHDGHAKLTNGDDEHYLRPAKRRRFMESSPDSGIVPDIDGLVLHDGPVNVQPVMEINVLKISHKDSARAKPNGHVSSSTDKDMMTRARCKITITTPARTTGDAQVLYCDSQICSIRTSQNPAGITQMARVYLAHPFTVPEEKIYVERDEDTVFDLADRYGVKVELQSAGDQNWPPLDLLNSSLGDDLSVPRHWILEAEVSNFLDRGRRLGALRLRTGPTVCTNIDFLLDIDVRWTNALPDKHHLTNGQDRSYLAPVAGFHQSEEHMPLTNGHANGHFTNGFAHPMDDDLEEDAEGELTPSRSLRARGSKNYNLKDLSAKAQGRQPRKRSKYADKKDDSEHVLYRLPKEAVPVRELVVDGFSCCVCHAAHQSLAQLRAHLFSHAQYNFDVVISNPGKPGIQLDVSCVAENSGILLRPKVYQLGRPVKPFDLDKYVEGDDSWATSRLGPNNNESPVAVKRKTSQPRPVEKVLVPQTVQPLFDPLSKMKLVAGTEVRPTVADDSWLIQKHRDIVQDFCDVDAAEKEYIKEWDAFIQKKRIVSEAFIGRAVVEFVNEKVAWLLESSSRTREFGKHLTVLIARGLEEDSIKLVQARLQEARIQKSSAEKQPAPEPPKEEKPRKSKGCTVCGKPVRGPGMLICANEHCKEPFYHDDCIREVAQMAVEHPHWRCNNCMK</sequence>
<dbReference type="Pfam" id="PF09733">
    <property type="entry name" value="VEFS-Box"/>
    <property type="match status" value="1"/>
</dbReference>
<dbReference type="RefSeq" id="XP_040776912.1">
    <property type="nucleotide sequence ID" value="XM_040918295.1"/>
</dbReference>
<evidence type="ECO:0000313" key="10">
    <source>
        <dbReference type="Proteomes" id="UP000803844"/>
    </source>
</evidence>
<name>A0A9P5CQ76_CRYP1</name>
<evidence type="ECO:0000313" key="9">
    <source>
        <dbReference type="EMBL" id="KAF3765951.1"/>
    </source>
</evidence>
<dbReference type="AlphaFoldDB" id="A0A9P5CQ76"/>
<keyword evidence="2" id="KW-0479">Metal-binding</keyword>
<organism evidence="9 10">
    <name type="scientific">Cryphonectria parasitica (strain ATCC 38755 / EP155)</name>
    <dbReference type="NCBI Taxonomy" id="660469"/>
    <lineage>
        <taxon>Eukaryota</taxon>
        <taxon>Fungi</taxon>
        <taxon>Dikarya</taxon>
        <taxon>Ascomycota</taxon>
        <taxon>Pezizomycotina</taxon>
        <taxon>Sordariomycetes</taxon>
        <taxon>Sordariomycetidae</taxon>
        <taxon>Diaporthales</taxon>
        <taxon>Cryphonectriaceae</taxon>
        <taxon>Cryphonectria-Endothia species complex</taxon>
        <taxon>Cryphonectria</taxon>
    </lineage>
</organism>
<keyword evidence="10" id="KW-1185">Reference proteome</keyword>
<dbReference type="PANTHER" id="PTHR22597:SF0">
    <property type="entry name" value="POLYCOMB PROTEIN SUZ12"/>
    <property type="match status" value="1"/>
</dbReference>